<protein>
    <submittedName>
        <fullName evidence="1">Uncharacterized protein</fullName>
    </submittedName>
</protein>
<keyword evidence="2" id="KW-1185">Reference proteome</keyword>
<dbReference type="Proteomes" id="UP000515489">
    <property type="component" value="Chromosome"/>
</dbReference>
<organism evidence="1 2">
    <name type="scientific">Hymenobacter sediminicola</name>
    <dbReference type="NCBI Taxonomy" id="2761579"/>
    <lineage>
        <taxon>Bacteria</taxon>
        <taxon>Pseudomonadati</taxon>
        <taxon>Bacteroidota</taxon>
        <taxon>Cytophagia</taxon>
        <taxon>Cytophagales</taxon>
        <taxon>Hymenobacteraceae</taxon>
        <taxon>Hymenobacter</taxon>
    </lineage>
</organism>
<dbReference type="EMBL" id="CP060202">
    <property type="protein sequence ID" value="QNH63719.1"/>
    <property type="molecule type" value="Genomic_DNA"/>
</dbReference>
<evidence type="ECO:0000313" key="1">
    <source>
        <dbReference type="EMBL" id="QNH63719.1"/>
    </source>
</evidence>
<accession>A0A7G7WBH6</accession>
<name>A0A7G7WBH6_9BACT</name>
<reference evidence="1 2" key="1">
    <citation type="submission" date="2020-08" db="EMBL/GenBank/DDBJ databases">
        <title>Hymenobacter sp. S2-20-2 genome sequencing.</title>
        <authorList>
            <person name="Jin L."/>
        </authorList>
    </citation>
    <scope>NUCLEOTIDE SEQUENCE [LARGE SCALE GENOMIC DNA]</scope>
    <source>
        <strain evidence="1 2">S2-20-2</strain>
    </source>
</reference>
<evidence type="ECO:0000313" key="2">
    <source>
        <dbReference type="Proteomes" id="UP000515489"/>
    </source>
</evidence>
<dbReference type="AlphaFoldDB" id="A0A7G7WBH6"/>
<gene>
    <name evidence="1" type="ORF">H4317_07975</name>
</gene>
<dbReference type="RefSeq" id="WP_185889595.1">
    <property type="nucleotide sequence ID" value="NZ_CP060202.1"/>
</dbReference>
<dbReference type="KEGG" id="hsk:H4317_07975"/>
<sequence>MKETELSRVVFYSKEDMSSGSHLRNGETILKQPINYDENNINNILELYNIHKYIHGGMYLTSWTHEAIHLYKTKSQEYRKITHKFMSNIDDSNIDILYNALERDYINTFWELFNNQDLHNKISSNSFVNILSNNDYIIYKILIHKKIVDKYDIRIRDFLISFPKSAEILLSTYTSQDQFNNKRLYIPKTLSTEDKQQIISAYLDSDDANLNYVRLIQNTRNQTDFKLSDKIRLKAKRLHESLINKYFSNNKGIRYGVSVTFSKNLDYIKNYFIDETMIINYIYNTDFINQQKDEYSLYLNFKLLFEFLDDQNRISLVSKTSQLGTLEKVIGLRSSNEYRTGTTFSLNNMASIAQLAGYNEIIIESNNSLENIIHHVFTKSFQDLYKFSNNATFAIPSKDSSFFEKIRILAPEFESILKQYKLFAEEGVIDFELLQISSNPFEIKDIPSINNEKYIYINTDNETEINCINILFSNQTLLSYIDPFKDKNYDNFYEILTKEEIKYTYYEEYQTQYLDYLVENNYILINHENIITPTNPIKLIILQDLYQNEFASKHHFSEEFKKEVEEMINEKILYSDNSLLSKPEQAYFNYFLNKKEFTNGLDLRNSYLHGTQARHDEVEKHRNSYLTYLKLLFLLLLKIEDDLYISNMNK</sequence>
<proteinExistence type="predicted"/>